<sequence length="125" mass="14259">MDNYTLFTPGPIDVPDEILKETSKPIFYHREEKFTELLGKTAEKLKKVLYSKERIFFFASSGTGAMEAACSNILSSSDKPIVAICGRFGERWLELCRAYNIKPVVIKEDYGKSIMPEKIEDILKE</sequence>
<dbReference type="AlphaFoldDB" id="X1UE71"/>
<dbReference type="GO" id="GO:0004760">
    <property type="term" value="F:L-serine-pyruvate transaminase activity"/>
    <property type="evidence" value="ECO:0007669"/>
    <property type="project" value="TreeGrafter"/>
</dbReference>
<reference evidence="3" key="1">
    <citation type="journal article" date="2014" name="Front. Microbiol.">
        <title>High frequency of phylogenetically diverse reductive dehalogenase-homologous genes in deep subseafloor sedimentary metagenomes.</title>
        <authorList>
            <person name="Kawai M."/>
            <person name="Futagami T."/>
            <person name="Toyoda A."/>
            <person name="Takaki Y."/>
            <person name="Nishi S."/>
            <person name="Hori S."/>
            <person name="Arai W."/>
            <person name="Tsubouchi T."/>
            <person name="Morono Y."/>
            <person name="Uchiyama I."/>
            <person name="Ito T."/>
            <person name="Fujiyama A."/>
            <person name="Inagaki F."/>
            <person name="Takami H."/>
        </authorList>
    </citation>
    <scope>NUCLEOTIDE SEQUENCE</scope>
    <source>
        <strain evidence="3">Expedition CK06-06</strain>
    </source>
</reference>
<name>X1UE71_9ZZZZ</name>
<evidence type="ECO:0000256" key="1">
    <source>
        <dbReference type="ARBA" id="ARBA00001933"/>
    </source>
</evidence>
<dbReference type="Gene3D" id="3.40.640.10">
    <property type="entry name" value="Type I PLP-dependent aspartate aminotransferase-like (Major domain)"/>
    <property type="match status" value="1"/>
</dbReference>
<dbReference type="PANTHER" id="PTHR21152">
    <property type="entry name" value="AMINOTRANSFERASE CLASS V"/>
    <property type="match status" value="1"/>
</dbReference>
<dbReference type="GO" id="GO:0008453">
    <property type="term" value="F:alanine-glyoxylate transaminase activity"/>
    <property type="evidence" value="ECO:0007669"/>
    <property type="project" value="TreeGrafter"/>
</dbReference>
<evidence type="ECO:0000313" key="3">
    <source>
        <dbReference type="EMBL" id="GAJ15818.1"/>
    </source>
</evidence>
<organism evidence="3">
    <name type="scientific">marine sediment metagenome</name>
    <dbReference type="NCBI Taxonomy" id="412755"/>
    <lineage>
        <taxon>unclassified sequences</taxon>
        <taxon>metagenomes</taxon>
        <taxon>ecological metagenomes</taxon>
    </lineage>
</organism>
<protein>
    <submittedName>
        <fullName evidence="3">Uncharacterized protein</fullName>
    </submittedName>
</protein>
<accession>X1UE71</accession>
<dbReference type="InterPro" id="IPR015424">
    <property type="entry name" value="PyrdxlP-dep_Trfase"/>
</dbReference>
<keyword evidence="2" id="KW-0663">Pyridoxal phosphate</keyword>
<proteinExistence type="predicted"/>
<comment type="cofactor">
    <cofactor evidence="1">
        <name>pyridoxal 5'-phosphate</name>
        <dbReference type="ChEBI" id="CHEBI:597326"/>
    </cofactor>
</comment>
<gene>
    <name evidence="3" type="ORF">S12H4_46431</name>
</gene>
<dbReference type="EMBL" id="BARW01028810">
    <property type="protein sequence ID" value="GAJ15818.1"/>
    <property type="molecule type" value="Genomic_DNA"/>
</dbReference>
<dbReference type="SUPFAM" id="SSF53383">
    <property type="entry name" value="PLP-dependent transferases"/>
    <property type="match status" value="1"/>
</dbReference>
<dbReference type="InterPro" id="IPR015421">
    <property type="entry name" value="PyrdxlP-dep_Trfase_major"/>
</dbReference>
<dbReference type="GO" id="GO:0005777">
    <property type="term" value="C:peroxisome"/>
    <property type="evidence" value="ECO:0007669"/>
    <property type="project" value="TreeGrafter"/>
</dbReference>
<dbReference type="GO" id="GO:0019265">
    <property type="term" value="P:glycine biosynthetic process, by transamination of glyoxylate"/>
    <property type="evidence" value="ECO:0007669"/>
    <property type="project" value="TreeGrafter"/>
</dbReference>
<dbReference type="PANTHER" id="PTHR21152:SF40">
    <property type="entry name" value="ALANINE--GLYOXYLATE AMINOTRANSFERASE"/>
    <property type="match status" value="1"/>
</dbReference>
<evidence type="ECO:0000256" key="2">
    <source>
        <dbReference type="ARBA" id="ARBA00022898"/>
    </source>
</evidence>
<comment type="caution">
    <text evidence="3">The sequence shown here is derived from an EMBL/GenBank/DDBJ whole genome shotgun (WGS) entry which is preliminary data.</text>
</comment>